<sequence length="131" mass="14961">MIWDSEEEDDDSFIPSEWSEEDPNTDDDTKVEESVFENVSQREEGKEIDKDYNKVESSGKETEIRKENDMRSPEMETESRSPTATIPVKLGSGGLVEDQIDVIFRLIRIRQDWRGGNSEQVYASSSGLGHQ</sequence>
<proteinExistence type="predicted"/>
<protein>
    <submittedName>
        <fullName evidence="1">Uncharacterized protein</fullName>
    </submittedName>
</protein>
<name>A0ACB9EKZ5_ARCLA</name>
<evidence type="ECO:0000313" key="1">
    <source>
        <dbReference type="EMBL" id="KAI3759517.1"/>
    </source>
</evidence>
<evidence type="ECO:0000313" key="2">
    <source>
        <dbReference type="Proteomes" id="UP001055879"/>
    </source>
</evidence>
<keyword evidence="2" id="KW-1185">Reference proteome</keyword>
<dbReference type="EMBL" id="CM042048">
    <property type="protein sequence ID" value="KAI3759517.1"/>
    <property type="molecule type" value="Genomic_DNA"/>
</dbReference>
<gene>
    <name evidence="1" type="ORF">L6452_07401</name>
</gene>
<reference evidence="2" key="1">
    <citation type="journal article" date="2022" name="Mol. Ecol. Resour.">
        <title>The genomes of chicory, endive, great burdock and yacon provide insights into Asteraceae palaeo-polyploidization history and plant inulin production.</title>
        <authorList>
            <person name="Fan W."/>
            <person name="Wang S."/>
            <person name="Wang H."/>
            <person name="Wang A."/>
            <person name="Jiang F."/>
            <person name="Liu H."/>
            <person name="Zhao H."/>
            <person name="Xu D."/>
            <person name="Zhang Y."/>
        </authorList>
    </citation>
    <scope>NUCLEOTIDE SEQUENCE [LARGE SCALE GENOMIC DNA]</scope>
    <source>
        <strain evidence="2">cv. Niubang</strain>
    </source>
</reference>
<dbReference type="Proteomes" id="UP001055879">
    <property type="component" value="Linkage Group LG02"/>
</dbReference>
<reference evidence="1 2" key="2">
    <citation type="journal article" date="2022" name="Mol. Ecol. Resour.">
        <title>The genomes of chicory, endive, great burdock and yacon provide insights into Asteraceae paleo-polyploidization history and plant inulin production.</title>
        <authorList>
            <person name="Fan W."/>
            <person name="Wang S."/>
            <person name="Wang H."/>
            <person name="Wang A."/>
            <person name="Jiang F."/>
            <person name="Liu H."/>
            <person name="Zhao H."/>
            <person name="Xu D."/>
            <person name="Zhang Y."/>
        </authorList>
    </citation>
    <scope>NUCLEOTIDE SEQUENCE [LARGE SCALE GENOMIC DNA]</scope>
    <source>
        <strain evidence="2">cv. Niubang</strain>
    </source>
</reference>
<organism evidence="1 2">
    <name type="scientific">Arctium lappa</name>
    <name type="common">Greater burdock</name>
    <name type="synonym">Lappa major</name>
    <dbReference type="NCBI Taxonomy" id="4217"/>
    <lineage>
        <taxon>Eukaryota</taxon>
        <taxon>Viridiplantae</taxon>
        <taxon>Streptophyta</taxon>
        <taxon>Embryophyta</taxon>
        <taxon>Tracheophyta</taxon>
        <taxon>Spermatophyta</taxon>
        <taxon>Magnoliopsida</taxon>
        <taxon>eudicotyledons</taxon>
        <taxon>Gunneridae</taxon>
        <taxon>Pentapetalae</taxon>
        <taxon>asterids</taxon>
        <taxon>campanulids</taxon>
        <taxon>Asterales</taxon>
        <taxon>Asteraceae</taxon>
        <taxon>Carduoideae</taxon>
        <taxon>Cardueae</taxon>
        <taxon>Arctiinae</taxon>
        <taxon>Arctium</taxon>
    </lineage>
</organism>
<comment type="caution">
    <text evidence="1">The sequence shown here is derived from an EMBL/GenBank/DDBJ whole genome shotgun (WGS) entry which is preliminary data.</text>
</comment>
<accession>A0ACB9EKZ5</accession>